<keyword evidence="2" id="KW-0812">Transmembrane</keyword>
<sequence length="69" mass="7389">MAQQERPVQEPKTSGASAASEQERSPLEELEQAATSGVAAALEWVRTHQVAAVLGAFALGVFLGVLWRR</sequence>
<feature type="transmembrane region" description="Helical" evidence="2">
    <location>
        <begin position="50"/>
        <end position="67"/>
    </location>
</feature>
<comment type="caution">
    <text evidence="3">The sequence shown here is derived from an EMBL/GenBank/DDBJ whole genome shotgun (WGS) entry which is preliminary data.</text>
</comment>
<evidence type="ECO:0000256" key="2">
    <source>
        <dbReference type="SAM" id="Phobius"/>
    </source>
</evidence>
<accession>A0A7V2B2S6</accession>
<evidence type="ECO:0000256" key="1">
    <source>
        <dbReference type="SAM" id="MobiDB-lite"/>
    </source>
</evidence>
<protein>
    <recommendedName>
        <fullName evidence="4">DUF883 domain-containing protein</fullName>
    </recommendedName>
</protein>
<reference evidence="3" key="1">
    <citation type="journal article" date="2020" name="mSystems">
        <title>Genome- and Community-Level Interaction Insights into Carbon Utilization and Element Cycling Functions of Hydrothermarchaeota in Hydrothermal Sediment.</title>
        <authorList>
            <person name="Zhou Z."/>
            <person name="Liu Y."/>
            <person name="Xu W."/>
            <person name="Pan J."/>
            <person name="Luo Z.H."/>
            <person name="Li M."/>
        </authorList>
    </citation>
    <scope>NUCLEOTIDE SEQUENCE [LARGE SCALE GENOMIC DNA]</scope>
    <source>
        <strain evidence="3">SpSt-143</strain>
    </source>
</reference>
<evidence type="ECO:0000313" key="3">
    <source>
        <dbReference type="EMBL" id="HER97216.1"/>
    </source>
</evidence>
<feature type="region of interest" description="Disordered" evidence="1">
    <location>
        <begin position="1"/>
        <end position="32"/>
    </location>
</feature>
<keyword evidence="2" id="KW-0472">Membrane</keyword>
<gene>
    <name evidence="3" type="ORF">ENO59_12055</name>
</gene>
<name>A0A7V2B2S6_RHOMR</name>
<feature type="compositionally biased region" description="Polar residues" evidence="1">
    <location>
        <begin position="11"/>
        <end position="20"/>
    </location>
</feature>
<dbReference type="AlphaFoldDB" id="A0A7V2B2S6"/>
<keyword evidence="2" id="KW-1133">Transmembrane helix</keyword>
<evidence type="ECO:0008006" key="4">
    <source>
        <dbReference type="Google" id="ProtNLM"/>
    </source>
</evidence>
<dbReference type="EMBL" id="DSGB01000007">
    <property type="protein sequence ID" value="HER97216.1"/>
    <property type="molecule type" value="Genomic_DNA"/>
</dbReference>
<organism evidence="3">
    <name type="scientific">Rhodothermus marinus</name>
    <name type="common">Rhodothermus obamensis</name>
    <dbReference type="NCBI Taxonomy" id="29549"/>
    <lineage>
        <taxon>Bacteria</taxon>
        <taxon>Pseudomonadati</taxon>
        <taxon>Rhodothermota</taxon>
        <taxon>Rhodothermia</taxon>
        <taxon>Rhodothermales</taxon>
        <taxon>Rhodothermaceae</taxon>
        <taxon>Rhodothermus</taxon>
    </lineage>
</organism>
<proteinExistence type="predicted"/>